<dbReference type="InterPro" id="IPR000330">
    <property type="entry name" value="SNF2_N"/>
</dbReference>
<dbReference type="Proteomes" id="UP000193642">
    <property type="component" value="Unassembled WGS sequence"/>
</dbReference>
<evidence type="ECO:0000256" key="2">
    <source>
        <dbReference type="ARBA" id="ARBA00022801"/>
    </source>
</evidence>
<keyword evidence="3" id="KW-0067">ATP-binding</keyword>
<comment type="caution">
    <text evidence="5">The sequence shown here is derived from an EMBL/GenBank/DDBJ whole genome shotgun (WGS) entry which is preliminary data.</text>
</comment>
<dbReference type="EMBL" id="MCGO01000043">
    <property type="protein sequence ID" value="ORY38569.1"/>
    <property type="molecule type" value="Genomic_DNA"/>
</dbReference>
<dbReference type="InterPro" id="IPR014001">
    <property type="entry name" value="Helicase_ATP-bd"/>
</dbReference>
<dbReference type="SMART" id="SM00487">
    <property type="entry name" value="DEXDc"/>
    <property type="match status" value="1"/>
</dbReference>
<dbReference type="Pfam" id="PF00271">
    <property type="entry name" value="Helicase_C"/>
    <property type="match status" value="1"/>
</dbReference>
<protein>
    <recommendedName>
        <fullName evidence="4">Helicase ATP-binding domain-containing protein</fullName>
    </recommendedName>
</protein>
<dbReference type="SUPFAM" id="SSF52540">
    <property type="entry name" value="P-loop containing nucleoside triphosphate hydrolases"/>
    <property type="match status" value="2"/>
</dbReference>
<dbReference type="OrthoDB" id="413460at2759"/>
<dbReference type="GO" id="GO:0005524">
    <property type="term" value="F:ATP binding"/>
    <property type="evidence" value="ECO:0007669"/>
    <property type="project" value="InterPro"/>
</dbReference>
<organism evidence="5 6">
    <name type="scientific">Rhizoclosmatium globosum</name>
    <dbReference type="NCBI Taxonomy" id="329046"/>
    <lineage>
        <taxon>Eukaryota</taxon>
        <taxon>Fungi</taxon>
        <taxon>Fungi incertae sedis</taxon>
        <taxon>Chytridiomycota</taxon>
        <taxon>Chytridiomycota incertae sedis</taxon>
        <taxon>Chytridiomycetes</taxon>
        <taxon>Chytridiales</taxon>
        <taxon>Chytriomycetaceae</taxon>
        <taxon>Rhizoclosmatium</taxon>
    </lineage>
</organism>
<dbReference type="CDD" id="cd18793">
    <property type="entry name" value="SF2_C_SNF"/>
    <property type="match status" value="1"/>
</dbReference>
<proteinExistence type="predicted"/>
<evidence type="ECO:0000313" key="6">
    <source>
        <dbReference type="Proteomes" id="UP000193642"/>
    </source>
</evidence>
<dbReference type="PANTHER" id="PTHR45629">
    <property type="entry name" value="SNF2/RAD54 FAMILY MEMBER"/>
    <property type="match status" value="1"/>
</dbReference>
<dbReference type="InterPro" id="IPR001650">
    <property type="entry name" value="Helicase_C-like"/>
</dbReference>
<dbReference type="AlphaFoldDB" id="A0A1Y2BUY8"/>
<evidence type="ECO:0000313" key="5">
    <source>
        <dbReference type="EMBL" id="ORY38569.1"/>
    </source>
</evidence>
<dbReference type="InterPro" id="IPR027417">
    <property type="entry name" value="P-loop_NTPase"/>
</dbReference>
<keyword evidence="2" id="KW-0378">Hydrolase</keyword>
<reference evidence="5 6" key="1">
    <citation type="submission" date="2016-07" db="EMBL/GenBank/DDBJ databases">
        <title>Pervasive Adenine N6-methylation of Active Genes in Fungi.</title>
        <authorList>
            <consortium name="DOE Joint Genome Institute"/>
            <person name="Mondo S.J."/>
            <person name="Dannebaum R.O."/>
            <person name="Kuo R.C."/>
            <person name="Labutti K."/>
            <person name="Haridas S."/>
            <person name="Kuo A."/>
            <person name="Salamov A."/>
            <person name="Ahrendt S.R."/>
            <person name="Lipzen A."/>
            <person name="Sullivan W."/>
            <person name="Andreopoulos W.B."/>
            <person name="Clum A."/>
            <person name="Lindquist E."/>
            <person name="Daum C."/>
            <person name="Ramamoorthy G.K."/>
            <person name="Gryganskyi A."/>
            <person name="Culley D."/>
            <person name="Magnuson J.K."/>
            <person name="James T.Y."/>
            <person name="O'Malley M.A."/>
            <person name="Stajich J.E."/>
            <person name="Spatafora J.W."/>
            <person name="Visel A."/>
            <person name="Grigoriev I.V."/>
        </authorList>
    </citation>
    <scope>NUCLEOTIDE SEQUENCE [LARGE SCALE GENOMIC DNA]</scope>
    <source>
        <strain evidence="5 6">JEL800</strain>
    </source>
</reference>
<dbReference type="PANTHER" id="PTHR45629:SF7">
    <property type="entry name" value="DNA EXCISION REPAIR PROTEIN ERCC-6-RELATED"/>
    <property type="match status" value="1"/>
</dbReference>
<dbReference type="Pfam" id="PF00176">
    <property type="entry name" value="SNF2-rel_dom"/>
    <property type="match status" value="1"/>
</dbReference>
<keyword evidence="1" id="KW-0547">Nucleotide-binding</keyword>
<dbReference type="PROSITE" id="PS51192">
    <property type="entry name" value="HELICASE_ATP_BIND_1"/>
    <property type="match status" value="1"/>
</dbReference>
<sequence length="410" mass="45494">MGMKDFNGHGAILADEMGLGKTLQAITLIWTLLKQSAIANTTAPVKRALIVCPATLCQNWKHEFGKWLGDERIRVFVLEEKADIKDFTVGKVFSVLICGYERLRVCKDAILGAGFDIVIADEGHRLKNKQIQASQIISALKTPRRVILSGTPIQNDLGEFHAMCDLVNPGVLGNRNTFSSVYETPILAARDPKATQEEITLGQERSQELQRITQDFILRRTSAIFTDAGSASKLPPKTEITLFIRMSPVQQTAYEHIVAHSLVKRVIGDTAGSGKNVLGYLTVLKKLVNSAALMNEDSVSANELGVTKRLASKYDMDALTGFELSSKLETLSAILTEIRNTTNEKVVVISNWTQTLDLVQDLLKEKEMTYLRLDGQTDSSKRQNLVDQFNNSTANASFVSCFQQKRVEWD</sequence>
<dbReference type="InterPro" id="IPR038718">
    <property type="entry name" value="SNF2-like_sf"/>
</dbReference>
<dbReference type="GO" id="GO:0007131">
    <property type="term" value="P:reciprocal meiotic recombination"/>
    <property type="evidence" value="ECO:0007669"/>
    <property type="project" value="TreeGrafter"/>
</dbReference>
<dbReference type="GO" id="GO:0016787">
    <property type="term" value="F:hydrolase activity"/>
    <property type="evidence" value="ECO:0007669"/>
    <property type="project" value="UniProtKB-KW"/>
</dbReference>
<dbReference type="STRING" id="329046.A0A1Y2BUY8"/>
<feature type="domain" description="Helicase ATP-binding" evidence="4">
    <location>
        <begin position="2"/>
        <end position="170"/>
    </location>
</feature>
<name>A0A1Y2BUY8_9FUNG</name>
<gene>
    <name evidence="5" type="ORF">BCR33DRAFT_425553</name>
</gene>
<accession>A0A1Y2BUY8</accession>
<dbReference type="GO" id="GO:0000724">
    <property type="term" value="P:double-strand break repair via homologous recombination"/>
    <property type="evidence" value="ECO:0007669"/>
    <property type="project" value="TreeGrafter"/>
</dbReference>
<dbReference type="GO" id="GO:0015616">
    <property type="term" value="F:DNA translocase activity"/>
    <property type="evidence" value="ECO:0007669"/>
    <property type="project" value="TreeGrafter"/>
</dbReference>
<evidence type="ECO:0000256" key="1">
    <source>
        <dbReference type="ARBA" id="ARBA00022741"/>
    </source>
</evidence>
<evidence type="ECO:0000256" key="3">
    <source>
        <dbReference type="ARBA" id="ARBA00022840"/>
    </source>
</evidence>
<dbReference type="Gene3D" id="3.40.50.10810">
    <property type="entry name" value="Tandem AAA-ATPase domain"/>
    <property type="match status" value="1"/>
</dbReference>
<dbReference type="CDD" id="cd18004">
    <property type="entry name" value="DEXHc_RAD54"/>
    <property type="match status" value="1"/>
</dbReference>
<keyword evidence="6" id="KW-1185">Reference proteome</keyword>
<dbReference type="InterPro" id="IPR050496">
    <property type="entry name" value="SNF2_RAD54_helicase_repair"/>
</dbReference>
<dbReference type="InterPro" id="IPR049730">
    <property type="entry name" value="SNF2/RAD54-like_C"/>
</dbReference>
<dbReference type="GO" id="GO:0005634">
    <property type="term" value="C:nucleus"/>
    <property type="evidence" value="ECO:0007669"/>
    <property type="project" value="TreeGrafter"/>
</dbReference>
<evidence type="ECO:0000259" key="4">
    <source>
        <dbReference type="PROSITE" id="PS51192"/>
    </source>
</evidence>
<dbReference type="Gene3D" id="3.40.50.300">
    <property type="entry name" value="P-loop containing nucleotide triphosphate hydrolases"/>
    <property type="match status" value="1"/>
</dbReference>